<sequence length="166" mass="18472">MSSRRGCRSLRWSCLRSGVGGRNHTRFCPLHGPSPVGRCLSVFQETKSQQHCVKINAVPACTVKPWLPVWNAGSHLRRRQDIRVKIDLDVHVLAVSIDVLLVFCSNRALIGMLIIAMILSHAVITAVLGFNPLLLVVKMLVRVFTDLRVPDADLLFADHFCVAEIP</sequence>
<keyword evidence="1" id="KW-0472">Membrane</keyword>
<keyword evidence="1" id="KW-1133">Transmembrane helix</keyword>
<evidence type="ECO:0000256" key="1">
    <source>
        <dbReference type="SAM" id="Phobius"/>
    </source>
</evidence>
<evidence type="ECO:0000313" key="2">
    <source>
        <dbReference type="EMBL" id="KAK2074539.1"/>
    </source>
</evidence>
<keyword evidence="1" id="KW-0812">Transmembrane</keyword>
<dbReference type="AlphaFoldDB" id="A0AAD9IB84"/>
<reference evidence="2" key="1">
    <citation type="journal article" date="2023" name="Mol. Plant Microbe Interact.">
        <title>Elucidating the Obligate Nature and Biological Capacity of an Invasive Fungal Corn Pathogen.</title>
        <authorList>
            <person name="MacCready J.S."/>
            <person name="Roggenkamp E.M."/>
            <person name="Gdanetz K."/>
            <person name="Chilvers M.I."/>
        </authorList>
    </citation>
    <scope>NUCLEOTIDE SEQUENCE</scope>
    <source>
        <strain evidence="2">PM02</strain>
    </source>
</reference>
<accession>A0AAD9IB84</accession>
<gene>
    <name evidence="2" type="ORF">P8C59_008738</name>
</gene>
<evidence type="ECO:0000313" key="3">
    <source>
        <dbReference type="Proteomes" id="UP001217918"/>
    </source>
</evidence>
<comment type="caution">
    <text evidence="2">The sequence shown here is derived from an EMBL/GenBank/DDBJ whole genome shotgun (WGS) entry which is preliminary data.</text>
</comment>
<feature type="transmembrane region" description="Helical" evidence="1">
    <location>
        <begin position="109"/>
        <end position="137"/>
    </location>
</feature>
<feature type="transmembrane region" description="Helical" evidence="1">
    <location>
        <begin position="86"/>
        <end position="103"/>
    </location>
</feature>
<protein>
    <submittedName>
        <fullName evidence="2">Uncharacterized protein</fullName>
    </submittedName>
</protein>
<dbReference type="Proteomes" id="UP001217918">
    <property type="component" value="Unassembled WGS sequence"/>
</dbReference>
<organism evidence="2 3">
    <name type="scientific">Phyllachora maydis</name>
    <dbReference type="NCBI Taxonomy" id="1825666"/>
    <lineage>
        <taxon>Eukaryota</taxon>
        <taxon>Fungi</taxon>
        <taxon>Dikarya</taxon>
        <taxon>Ascomycota</taxon>
        <taxon>Pezizomycotina</taxon>
        <taxon>Sordariomycetes</taxon>
        <taxon>Sordariomycetidae</taxon>
        <taxon>Phyllachorales</taxon>
        <taxon>Phyllachoraceae</taxon>
        <taxon>Phyllachora</taxon>
    </lineage>
</organism>
<dbReference type="EMBL" id="JAQQPM010000008">
    <property type="protein sequence ID" value="KAK2074539.1"/>
    <property type="molecule type" value="Genomic_DNA"/>
</dbReference>
<name>A0AAD9IB84_9PEZI</name>
<proteinExistence type="predicted"/>
<keyword evidence="3" id="KW-1185">Reference proteome</keyword>